<name>A0A915DWJ1_9BILA</name>
<evidence type="ECO:0000313" key="2">
    <source>
        <dbReference type="Proteomes" id="UP000887574"/>
    </source>
</evidence>
<keyword evidence="1" id="KW-0732">Signal</keyword>
<organism evidence="2 3">
    <name type="scientific">Ditylenchus dipsaci</name>
    <dbReference type="NCBI Taxonomy" id="166011"/>
    <lineage>
        <taxon>Eukaryota</taxon>
        <taxon>Metazoa</taxon>
        <taxon>Ecdysozoa</taxon>
        <taxon>Nematoda</taxon>
        <taxon>Chromadorea</taxon>
        <taxon>Rhabditida</taxon>
        <taxon>Tylenchina</taxon>
        <taxon>Tylenchomorpha</taxon>
        <taxon>Sphaerularioidea</taxon>
        <taxon>Anguinidae</taxon>
        <taxon>Anguininae</taxon>
        <taxon>Ditylenchus</taxon>
    </lineage>
</organism>
<evidence type="ECO:0000256" key="1">
    <source>
        <dbReference type="SAM" id="SignalP"/>
    </source>
</evidence>
<dbReference type="Proteomes" id="UP000887574">
    <property type="component" value="Unplaced"/>
</dbReference>
<evidence type="ECO:0000313" key="3">
    <source>
        <dbReference type="WBParaSite" id="jg24424"/>
    </source>
</evidence>
<feature type="chain" id="PRO_5038022747" evidence="1">
    <location>
        <begin position="24"/>
        <end position="174"/>
    </location>
</feature>
<reference evidence="3" key="1">
    <citation type="submission" date="2022-11" db="UniProtKB">
        <authorList>
            <consortium name="WormBaseParasite"/>
        </authorList>
    </citation>
    <scope>IDENTIFICATION</scope>
</reference>
<accession>A0A915DWJ1</accession>
<protein>
    <submittedName>
        <fullName evidence="3">Uncharacterized protein</fullName>
    </submittedName>
</protein>
<proteinExistence type="predicted"/>
<keyword evidence="2" id="KW-1185">Reference proteome</keyword>
<sequence>MGLSTALLLVCLTNIHIQPGVRSIQLRRVDMEVPVAMGAMEVDMEVQEGVELVIPAVDTAALMAVVMEALDMVAPDMVLCTTHLLMEVMAQVMAVVMALDTAVAMAQVMVPAMDRPAMDQLATAQLDMDQLAMGQLDMEVTAAVDTEVMANQDMEATEPLDTVDMAKNRRQKYL</sequence>
<dbReference type="WBParaSite" id="jg24424">
    <property type="protein sequence ID" value="jg24424"/>
    <property type="gene ID" value="jg24424"/>
</dbReference>
<feature type="signal peptide" evidence="1">
    <location>
        <begin position="1"/>
        <end position="23"/>
    </location>
</feature>
<dbReference type="AlphaFoldDB" id="A0A915DWJ1"/>